<feature type="region of interest" description="Disordered" evidence="1">
    <location>
        <begin position="1"/>
        <end position="57"/>
    </location>
</feature>
<comment type="caution">
    <text evidence="2">The sequence shown here is derived from an EMBL/GenBank/DDBJ whole genome shotgun (WGS) entry which is preliminary data.</text>
</comment>
<feature type="compositionally biased region" description="Basic and acidic residues" evidence="1">
    <location>
        <begin position="1"/>
        <end position="11"/>
    </location>
</feature>
<reference evidence="3" key="1">
    <citation type="journal article" date="2019" name="Int. J. Syst. Evol. Microbiol.">
        <title>The Global Catalogue of Microorganisms (GCM) 10K type strain sequencing project: providing services to taxonomists for standard genome sequencing and annotation.</title>
        <authorList>
            <consortium name="The Broad Institute Genomics Platform"/>
            <consortium name="The Broad Institute Genome Sequencing Center for Infectious Disease"/>
            <person name="Wu L."/>
            <person name="Ma J."/>
        </authorList>
    </citation>
    <scope>NUCLEOTIDE SEQUENCE [LARGE SCALE GENOMIC DNA]</scope>
    <source>
        <strain evidence="3">JCM 4733</strain>
    </source>
</reference>
<protein>
    <submittedName>
        <fullName evidence="2">Uncharacterized protein</fullName>
    </submittedName>
</protein>
<keyword evidence="3" id="KW-1185">Reference proteome</keyword>
<feature type="compositionally biased region" description="Basic and acidic residues" evidence="1">
    <location>
        <begin position="46"/>
        <end position="57"/>
    </location>
</feature>
<sequence length="57" mass="6492">MEKDNARDGRLANEWGWGHGSRSSPELAAEDLQNPPPSPRVPQDLRPAEYGDRTWNY</sequence>
<proteinExistence type="predicted"/>
<dbReference type="Proteomes" id="UP000653644">
    <property type="component" value="Unassembled WGS sequence"/>
</dbReference>
<organism evidence="2 3">
    <name type="scientific">Streptomyces canarius</name>
    <dbReference type="NCBI Taxonomy" id="285453"/>
    <lineage>
        <taxon>Bacteria</taxon>
        <taxon>Bacillati</taxon>
        <taxon>Actinomycetota</taxon>
        <taxon>Actinomycetes</taxon>
        <taxon>Kitasatosporales</taxon>
        <taxon>Streptomycetaceae</taxon>
        <taxon>Streptomyces</taxon>
    </lineage>
</organism>
<name>A0ABQ3CQS7_9ACTN</name>
<gene>
    <name evidence="2" type="ORF">GCM10010345_44700</name>
</gene>
<accession>A0ABQ3CQS7</accession>
<dbReference type="EMBL" id="BMVN01000015">
    <property type="protein sequence ID" value="GHA35120.1"/>
    <property type="molecule type" value="Genomic_DNA"/>
</dbReference>
<evidence type="ECO:0000256" key="1">
    <source>
        <dbReference type="SAM" id="MobiDB-lite"/>
    </source>
</evidence>
<evidence type="ECO:0000313" key="3">
    <source>
        <dbReference type="Proteomes" id="UP000653644"/>
    </source>
</evidence>
<evidence type="ECO:0000313" key="2">
    <source>
        <dbReference type="EMBL" id="GHA35120.1"/>
    </source>
</evidence>